<dbReference type="Proteomes" id="UP001321542">
    <property type="component" value="Chromosome"/>
</dbReference>
<sequence>MRADSGVEVPAGTREVARAAFPKGCLAMRIRDGLGPLFQDEEFKEAFGARGRPGISPGRLALVSILQFAENLTDRQAAHAVRARIDVKYMLGMELTDPGFDHTVLTAFRDRLLAHGLEEKILDLLLERLAGMGLVAPAGGSAPTPRMS</sequence>
<dbReference type="Pfam" id="PF05598">
    <property type="entry name" value="DUF772"/>
    <property type="match status" value="1"/>
</dbReference>
<evidence type="ECO:0000259" key="1">
    <source>
        <dbReference type="Pfam" id="PF05598"/>
    </source>
</evidence>
<dbReference type="EMBL" id="AP018448">
    <property type="protein sequence ID" value="BBC38582.1"/>
    <property type="molecule type" value="Genomic_DNA"/>
</dbReference>
<keyword evidence="3" id="KW-1185">Reference proteome</keyword>
<name>A0ABM8HJZ4_9ACTN</name>
<feature type="domain" description="Transposase InsH N-terminal" evidence="1">
    <location>
        <begin position="38"/>
        <end position="111"/>
    </location>
</feature>
<dbReference type="PANTHER" id="PTHR35604">
    <property type="entry name" value="TRANSPOSASE INSH FOR INSERTION SEQUENCE ELEMENT IS5A-RELATED"/>
    <property type="match status" value="1"/>
</dbReference>
<reference evidence="2 3" key="2">
    <citation type="journal article" date="2023" name="ChemBioChem">
        <title>Acyltransferase Domain Exchange between Two Independent Type I Polyketide Synthases in the Same Producer Strain of Macrolide Antibiotics.</title>
        <authorList>
            <person name="Kudo F."/>
            <person name="Kishikawa K."/>
            <person name="Tsuboi K."/>
            <person name="Kido T."/>
            <person name="Usui T."/>
            <person name="Hashimoto J."/>
            <person name="Shin-Ya K."/>
            <person name="Miyanaga A."/>
            <person name="Eguchi T."/>
        </authorList>
    </citation>
    <scope>NUCLEOTIDE SEQUENCE [LARGE SCALE GENOMIC DNA]</scope>
    <source>
        <strain evidence="2 3">A-8890</strain>
    </source>
</reference>
<organism evidence="2 3">
    <name type="scientific">Streptomyces graminofaciens</name>
    <dbReference type="NCBI Taxonomy" id="68212"/>
    <lineage>
        <taxon>Bacteria</taxon>
        <taxon>Bacillati</taxon>
        <taxon>Actinomycetota</taxon>
        <taxon>Actinomycetes</taxon>
        <taxon>Kitasatosporales</taxon>
        <taxon>Streptomycetaceae</taxon>
        <taxon>Streptomyces</taxon>
    </lineage>
</organism>
<proteinExistence type="predicted"/>
<gene>
    <name evidence="2" type="ORF">SGFS_098760</name>
</gene>
<accession>A0ABM8HJZ4</accession>
<dbReference type="InterPro" id="IPR008490">
    <property type="entry name" value="Transposase_InsH_N"/>
</dbReference>
<evidence type="ECO:0000313" key="3">
    <source>
        <dbReference type="Proteomes" id="UP001321542"/>
    </source>
</evidence>
<dbReference type="PANTHER" id="PTHR35604:SF2">
    <property type="entry name" value="TRANSPOSASE INSH FOR INSERTION SEQUENCE ELEMENT IS5A-RELATED"/>
    <property type="match status" value="1"/>
</dbReference>
<reference evidence="2 3" key="1">
    <citation type="journal article" date="2010" name="ChemBioChem">
        <title>Cloning and characterization of the biosynthetic gene cluster of 16-membered macrolide antibiotic FD-891: involvement of a dual functional cytochrome P450 monooxygenase catalyzing epoxidation and hydroxylation.</title>
        <authorList>
            <person name="Kudo F."/>
            <person name="Motegi A."/>
            <person name="Mizoue K."/>
            <person name="Eguchi T."/>
        </authorList>
    </citation>
    <scope>NUCLEOTIDE SEQUENCE [LARGE SCALE GENOMIC DNA]</scope>
    <source>
        <strain evidence="2 3">A-8890</strain>
    </source>
</reference>
<protein>
    <recommendedName>
        <fullName evidence="1">Transposase InsH N-terminal domain-containing protein</fullName>
    </recommendedName>
</protein>
<evidence type="ECO:0000313" key="2">
    <source>
        <dbReference type="EMBL" id="BBC38582.1"/>
    </source>
</evidence>